<accession>A0A1F4ZYA1</accession>
<feature type="transmembrane region" description="Helical" evidence="1">
    <location>
        <begin position="20"/>
        <end position="40"/>
    </location>
</feature>
<evidence type="ECO:0000313" key="3">
    <source>
        <dbReference type="EMBL" id="OGD10457.1"/>
    </source>
</evidence>
<sequence>MSLFHHLFVPHHTNNQKAKILHSPSLAIIIGVFALFQIVIGHLTARFPLILGYASQIAPAEIVRLTNIERQKQGLPALTLNSQLSSAALKKASDMFAKNYWAHVSPSGTQPWFFISQSGYTYRYAGENLARDFSDPQSVVTAWMNSPTHKENVVNSRYQDIGVAVIDGTLEGRETTLVVQMFGTKLEALAKSTGQTASIAVKAQEPQATPIPTPVPTIAVAAYPEVGAVAMAEPVSKSLVRSSPYEITKFVSYGLLIVIMAVLAVDIVVASRRRLVRWTSKSFAHFIFIGILLIAATTILRGQII</sequence>
<keyword evidence="1" id="KW-0812">Transmembrane</keyword>
<feature type="transmembrane region" description="Helical" evidence="1">
    <location>
        <begin position="282"/>
        <end position="300"/>
    </location>
</feature>
<reference evidence="3 4" key="1">
    <citation type="journal article" date="2016" name="Nat. Commun.">
        <title>Thousands of microbial genomes shed light on interconnected biogeochemical processes in an aquifer system.</title>
        <authorList>
            <person name="Anantharaman K."/>
            <person name="Brown C.T."/>
            <person name="Hug L.A."/>
            <person name="Sharon I."/>
            <person name="Castelle C.J."/>
            <person name="Probst A.J."/>
            <person name="Thomas B.C."/>
            <person name="Singh A."/>
            <person name="Wilkins M.J."/>
            <person name="Karaoz U."/>
            <person name="Brodie E.L."/>
            <person name="Williams K.H."/>
            <person name="Hubbard S.S."/>
            <person name="Banfield J.F."/>
        </authorList>
    </citation>
    <scope>NUCLEOTIDE SEQUENCE [LARGE SCALE GENOMIC DNA]</scope>
</reference>
<keyword evidence="1" id="KW-1133">Transmembrane helix</keyword>
<dbReference type="CDD" id="cd05379">
    <property type="entry name" value="CAP_bacterial"/>
    <property type="match status" value="1"/>
</dbReference>
<evidence type="ECO:0000259" key="2">
    <source>
        <dbReference type="Pfam" id="PF00188"/>
    </source>
</evidence>
<dbReference type="EMBL" id="MEXR01000006">
    <property type="protein sequence ID" value="OGD10457.1"/>
    <property type="molecule type" value="Genomic_DNA"/>
</dbReference>
<evidence type="ECO:0000256" key="1">
    <source>
        <dbReference type="SAM" id="Phobius"/>
    </source>
</evidence>
<name>A0A1F4ZYA1_9BACT</name>
<gene>
    <name evidence="3" type="ORF">A2397_02495</name>
</gene>
<dbReference type="InterPro" id="IPR035940">
    <property type="entry name" value="CAP_sf"/>
</dbReference>
<dbReference type="PANTHER" id="PTHR31157">
    <property type="entry name" value="SCP DOMAIN-CONTAINING PROTEIN"/>
    <property type="match status" value="1"/>
</dbReference>
<dbReference type="SUPFAM" id="SSF55797">
    <property type="entry name" value="PR-1-like"/>
    <property type="match status" value="1"/>
</dbReference>
<feature type="domain" description="SCP" evidence="2">
    <location>
        <begin position="64"/>
        <end position="176"/>
    </location>
</feature>
<dbReference type="PANTHER" id="PTHR31157:SF1">
    <property type="entry name" value="SCP DOMAIN-CONTAINING PROTEIN"/>
    <property type="match status" value="1"/>
</dbReference>
<dbReference type="AlphaFoldDB" id="A0A1F4ZYA1"/>
<dbReference type="InterPro" id="IPR014044">
    <property type="entry name" value="CAP_dom"/>
</dbReference>
<protein>
    <recommendedName>
        <fullName evidence="2">SCP domain-containing protein</fullName>
    </recommendedName>
</protein>
<dbReference type="Gene3D" id="3.40.33.10">
    <property type="entry name" value="CAP"/>
    <property type="match status" value="1"/>
</dbReference>
<feature type="transmembrane region" description="Helical" evidence="1">
    <location>
        <begin position="250"/>
        <end position="270"/>
    </location>
</feature>
<dbReference type="Pfam" id="PF00188">
    <property type="entry name" value="CAP"/>
    <property type="match status" value="1"/>
</dbReference>
<organism evidence="3 4">
    <name type="scientific">Candidatus Amesbacteria bacterium RIFOXYB1_FULL_44_23</name>
    <dbReference type="NCBI Taxonomy" id="1797263"/>
    <lineage>
        <taxon>Bacteria</taxon>
        <taxon>Candidatus Amesiibacteriota</taxon>
    </lineage>
</organism>
<dbReference type="Proteomes" id="UP000176424">
    <property type="component" value="Unassembled WGS sequence"/>
</dbReference>
<keyword evidence="1" id="KW-0472">Membrane</keyword>
<evidence type="ECO:0000313" key="4">
    <source>
        <dbReference type="Proteomes" id="UP000176424"/>
    </source>
</evidence>
<comment type="caution">
    <text evidence="3">The sequence shown here is derived from an EMBL/GenBank/DDBJ whole genome shotgun (WGS) entry which is preliminary data.</text>
</comment>
<dbReference type="STRING" id="1797263.A2397_02495"/>
<proteinExistence type="predicted"/>